<keyword evidence="2" id="KW-1185">Reference proteome</keyword>
<name>A0A5N6RTV6_9ROSI</name>
<evidence type="ECO:0000313" key="2">
    <source>
        <dbReference type="Proteomes" id="UP000327013"/>
    </source>
</evidence>
<protein>
    <submittedName>
        <fullName evidence="1">Uncharacterized protein</fullName>
    </submittedName>
</protein>
<reference evidence="1 2" key="1">
    <citation type="submission" date="2019-06" db="EMBL/GenBank/DDBJ databases">
        <title>A chromosomal-level reference genome of Carpinus fangiana (Coryloideae, Betulaceae).</title>
        <authorList>
            <person name="Yang X."/>
            <person name="Wang Z."/>
            <person name="Zhang L."/>
            <person name="Hao G."/>
            <person name="Liu J."/>
            <person name="Yang Y."/>
        </authorList>
    </citation>
    <scope>NUCLEOTIDE SEQUENCE [LARGE SCALE GENOMIC DNA]</scope>
    <source>
        <strain evidence="1">Cfa_2016G</strain>
        <tissue evidence="1">Leaf</tissue>
    </source>
</reference>
<organism evidence="1 2">
    <name type="scientific">Carpinus fangiana</name>
    <dbReference type="NCBI Taxonomy" id="176857"/>
    <lineage>
        <taxon>Eukaryota</taxon>
        <taxon>Viridiplantae</taxon>
        <taxon>Streptophyta</taxon>
        <taxon>Embryophyta</taxon>
        <taxon>Tracheophyta</taxon>
        <taxon>Spermatophyta</taxon>
        <taxon>Magnoliopsida</taxon>
        <taxon>eudicotyledons</taxon>
        <taxon>Gunneridae</taxon>
        <taxon>Pentapetalae</taxon>
        <taxon>rosids</taxon>
        <taxon>fabids</taxon>
        <taxon>Fagales</taxon>
        <taxon>Betulaceae</taxon>
        <taxon>Carpinus</taxon>
    </lineage>
</organism>
<sequence>MSYLQHGGRMEGTEDIEIDEMVTKGPASRTRASYRIRGIFHSTPTMPPVHIDLTKEVPAATKPPRRGGVSISGTGRGGLCISGVGRGDIVATINATAIGIGAAATSTGAKLKGKCIVTTIE</sequence>
<proteinExistence type="predicted"/>
<dbReference type="AlphaFoldDB" id="A0A5N6RTV6"/>
<evidence type="ECO:0000313" key="1">
    <source>
        <dbReference type="EMBL" id="KAE8125099.1"/>
    </source>
</evidence>
<dbReference type="EMBL" id="CM017328">
    <property type="protein sequence ID" value="KAE8125099.1"/>
    <property type="molecule type" value="Genomic_DNA"/>
</dbReference>
<gene>
    <name evidence="1" type="ORF">FH972_019934</name>
</gene>
<dbReference type="Proteomes" id="UP000327013">
    <property type="component" value="Chromosome 8"/>
</dbReference>
<dbReference type="OrthoDB" id="1827708at2759"/>
<accession>A0A5N6RTV6</accession>